<proteinExistence type="predicted"/>
<dbReference type="RefSeq" id="WP_344739243.1">
    <property type="nucleotide sequence ID" value="NZ_BAABAY010000001.1"/>
</dbReference>
<name>A0ABW7MV83_9FLAO</name>
<evidence type="ECO:0000256" key="1">
    <source>
        <dbReference type="SAM" id="Phobius"/>
    </source>
</evidence>
<feature type="transmembrane region" description="Helical" evidence="1">
    <location>
        <begin position="21"/>
        <end position="42"/>
    </location>
</feature>
<evidence type="ECO:0000313" key="3">
    <source>
        <dbReference type="Proteomes" id="UP001610100"/>
    </source>
</evidence>
<dbReference type="Pfam" id="PF19578">
    <property type="entry name" value="DUF6090"/>
    <property type="match status" value="1"/>
</dbReference>
<gene>
    <name evidence="2" type="ORF">V8G58_02290</name>
</gene>
<reference evidence="2 3" key="1">
    <citation type="submission" date="2024-02" db="EMBL/GenBank/DDBJ databases">
        <title>A Gaetbulibacter species isolated from tidal flats and genomic insights of their niches.</title>
        <authorList>
            <person name="Ye Y."/>
        </authorList>
    </citation>
    <scope>NUCLEOTIDE SEQUENCE [LARGE SCALE GENOMIC DNA]</scope>
    <source>
        <strain evidence="2 3">KYW382</strain>
    </source>
</reference>
<accession>A0ABW7MV83</accession>
<protein>
    <submittedName>
        <fullName evidence="2">DUF6090 family protein</fullName>
    </submittedName>
</protein>
<keyword evidence="3" id="KW-1185">Reference proteome</keyword>
<evidence type="ECO:0000313" key="2">
    <source>
        <dbReference type="EMBL" id="MFH6770748.1"/>
    </source>
</evidence>
<organism evidence="2 3">
    <name type="scientific">Gaetbulibacter aestuarii</name>
    <dbReference type="NCBI Taxonomy" id="1502358"/>
    <lineage>
        <taxon>Bacteria</taxon>
        <taxon>Pseudomonadati</taxon>
        <taxon>Bacteroidota</taxon>
        <taxon>Flavobacteriia</taxon>
        <taxon>Flavobacteriales</taxon>
        <taxon>Flavobacteriaceae</taxon>
        <taxon>Gaetbulibacter</taxon>
    </lineage>
</organism>
<keyword evidence="1" id="KW-1133">Transmembrane helix</keyword>
<dbReference type="InterPro" id="IPR045749">
    <property type="entry name" value="DUF6090"/>
</dbReference>
<comment type="caution">
    <text evidence="2">The sequence shown here is derived from an EMBL/GenBank/DDBJ whole genome shotgun (WGS) entry which is preliminary data.</text>
</comment>
<dbReference type="EMBL" id="JBAWKB010000001">
    <property type="protein sequence ID" value="MFH6770748.1"/>
    <property type="molecule type" value="Genomic_DNA"/>
</dbReference>
<dbReference type="Proteomes" id="UP001610100">
    <property type="component" value="Unassembled WGS sequence"/>
</dbReference>
<keyword evidence="1" id="KW-0472">Membrane</keyword>
<keyword evidence="1" id="KW-0812">Transmembrane</keyword>
<sequence>MIKIFRSIRQKLLREGKVSSYLKYAIGEIVLVVIGILIALSINNWNENRKEHKVERNMLLSIKEELKYSLNELKNDLETTEICEQATRNVYSYIQTNPKLVDSMYDDFYNLIAFDYSFPKTSAYQSLKSGNIEIIKSDTLRDLITYIYESGYKRLQLKIETRRNAARLLFPYYQKHFVSKIITDSITHRKNIIGIPNNYEDLMHDPEFETLIVEAINGRANFRIGYERTIEVIETCIKQIDTYLKL</sequence>